<feature type="domain" description="Transcriptional regulator SbtR-like C-terminal" evidence="1">
    <location>
        <begin position="12"/>
        <end position="79"/>
    </location>
</feature>
<sequence>MARRFPGDDRTEAVHGEICALAQQVLGRAQAAGVVRSDVTGADLFLLLWASSRVAEATRHVAPSMWRRHIYLALDGFRASNRLDLREPAWDADQLYRAMAEPGKVFHDEEPLRRAGEAP</sequence>
<dbReference type="AlphaFoldDB" id="A0A918ADQ3"/>
<reference evidence="2" key="1">
    <citation type="journal article" date="2014" name="Int. J. Syst. Evol. Microbiol.">
        <title>Complete genome sequence of Corynebacterium casei LMG S-19264T (=DSM 44701T), isolated from a smear-ripened cheese.</title>
        <authorList>
            <consortium name="US DOE Joint Genome Institute (JGI-PGF)"/>
            <person name="Walter F."/>
            <person name="Albersmeier A."/>
            <person name="Kalinowski J."/>
            <person name="Ruckert C."/>
        </authorList>
    </citation>
    <scope>NUCLEOTIDE SEQUENCE</scope>
    <source>
        <strain evidence="2">CGMCC 4.7430</strain>
    </source>
</reference>
<dbReference type="SUPFAM" id="SSF48498">
    <property type="entry name" value="Tetracyclin repressor-like, C-terminal domain"/>
    <property type="match status" value="1"/>
</dbReference>
<dbReference type="Pfam" id="PF21597">
    <property type="entry name" value="TetR_C_43"/>
    <property type="match status" value="1"/>
</dbReference>
<evidence type="ECO:0000313" key="2">
    <source>
        <dbReference type="EMBL" id="GGP15628.1"/>
    </source>
</evidence>
<dbReference type="Proteomes" id="UP000660745">
    <property type="component" value="Unassembled WGS sequence"/>
</dbReference>
<dbReference type="InterPro" id="IPR036271">
    <property type="entry name" value="Tet_transcr_reg_TetR-rel_C_sf"/>
</dbReference>
<protein>
    <recommendedName>
        <fullName evidence="1">Transcriptional regulator SbtR-like C-terminal domain-containing protein</fullName>
    </recommendedName>
</protein>
<dbReference type="RefSeq" id="WP_189143606.1">
    <property type="nucleotide sequence ID" value="NZ_BMNK01000019.1"/>
</dbReference>
<comment type="caution">
    <text evidence="2">The sequence shown here is derived from an EMBL/GenBank/DDBJ whole genome shotgun (WGS) entry which is preliminary data.</text>
</comment>
<accession>A0A918ADQ3</accession>
<gene>
    <name evidence="2" type="ORF">GCM10012278_76090</name>
</gene>
<organism evidence="2 3">
    <name type="scientific">Nonomuraea glycinis</name>
    <dbReference type="NCBI Taxonomy" id="2047744"/>
    <lineage>
        <taxon>Bacteria</taxon>
        <taxon>Bacillati</taxon>
        <taxon>Actinomycetota</taxon>
        <taxon>Actinomycetes</taxon>
        <taxon>Streptosporangiales</taxon>
        <taxon>Streptosporangiaceae</taxon>
        <taxon>Nonomuraea</taxon>
    </lineage>
</organism>
<dbReference type="Gene3D" id="1.10.357.10">
    <property type="entry name" value="Tetracycline Repressor, domain 2"/>
    <property type="match status" value="1"/>
</dbReference>
<name>A0A918ADQ3_9ACTN</name>
<evidence type="ECO:0000259" key="1">
    <source>
        <dbReference type="Pfam" id="PF21597"/>
    </source>
</evidence>
<dbReference type="InterPro" id="IPR049445">
    <property type="entry name" value="TetR_SbtR-like_C"/>
</dbReference>
<dbReference type="EMBL" id="BMNK01000019">
    <property type="protein sequence ID" value="GGP15628.1"/>
    <property type="molecule type" value="Genomic_DNA"/>
</dbReference>
<reference evidence="2" key="2">
    <citation type="submission" date="2020-09" db="EMBL/GenBank/DDBJ databases">
        <authorList>
            <person name="Sun Q."/>
            <person name="Zhou Y."/>
        </authorList>
    </citation>
    <scope>NUCLEOTIDE SEQUENCE</scope>
    <source>
        <strain evidence="2">CGMCC 4.7430</strain>
    </source>
</reference>
<proteinExistence type="predicted"/>
<keyword evidence="3" id="KW-1185">Reference proteome</keyword>
<evidence type="ECO:0000313" key="3">
    <source>
        <dbReference type="Proteomes" id="UP000660745"/>
    </source>
</evidence>